<proteinExistence type="predicted"/>
<dbReference type="RefSeq" id="WP_322777474.1">
    <property type="nucleotide sequence ID" value="NZ_JARJFB010000175.1"/>
</dbReference>
<gene>
    <name evidence="2" type="ORF">Megvenef_01548</name>
</gene>
<comment type="caution">
    <text evidence="2">The sequence shown here is derived from an EMBL/GenBank/DDBJ whole genome shotgun (WGS) entry which is preliminary data.</text>
</comment>
<name>A0ABU5NEF3_9RICK</name>
<evidence type="ECO:0000313" key="3">
    <source>
        <dbReference type="Proteomes" id="UP001291687"/>
    </source>
</evidence>
<evidence type="ECO:0000313" key="2">
    <source>
        <dbReference type="EMBL" id="MEA0971566.1"/>
    </source>
</evidence>
<feature type="transmembrane region" description="Helical" evidence="1">
    <location>
        <begin position="6"/>
        <end position="24"/>
    </location>
</feature>
<protein>
    <submittedName>
        <fullName evidence="2">Uncharacterized protein</fullName>
    </submittedName>
</protein>
<sequence length="62" mass="7142">MNFQGSANIATNFVLLVSLIRIIVYHVQQIESMLQDVIVHLTEYLKLKEVLCGAKVFFILYL</sequence>
<keyword evidence="1" id="KW-1133">Transmembrane helix</keyword>
<reference evidence="2 3" key="1">
    <citation type="submission" date="2023-03" db="EMBL/GenBank/DDBJ databases">
        <title>Host association and intracellularity evolved multiple times independently in the Rickettsiales.</title>
        <authorList>
            <person name="Castelli M."/>
            <person name="Nardi T."/>
            <person name="Gammuto L."/>
            <person name="Bellinzona G."/>
            <person name="Sabaneyeva E."/>
            <person name="Potekhin A."/>
            <person name="Serra V."/>
            <person name="Petroni G."/>
            <person name="Sassera D."/>
        </authorList>
    </citation>
    <scope>NUCLEOTIDE SEQUENCE [LARGE SCALE GENOMIC DNA]</scope>
    <source>
        <strain evidence="2 3">Sr 2-6</strain>
    </source>
</reference>
<dbReference type="EMBL" id="JARJFB010000175">
    <property type="protein sequence ID" value="MEA0971566.1"/>
    <property type="molecule type" value="Genomic_DNA"/>
</dbReference>
<accession>A0ABU5NEF3</accession>
<dbReference type="Proteomes" id="UP001291687">
    <property type="component" value="Unassembled WGS sequence"/>
</dbReference>
<keyword evidence="1" id="KW-0472">Membrane</keyword>
<organism evidence="2 3">
    <name type="scientific">Candidatus Megaera venefica</name>
    <dbReference type="NCBI Taxonomy" id="2055910"/>
    <lineage>
        <taxon>Bacteria</taxon>
        <taxon>Pseudomonadati</taxon>
        <taxon>Pseudomonadota</taxon>
        <taxon>Alphaproteobacteria</taxon>
        <taxon>Rickettsiales</taxon>
        <taxon>Rickettsiaceae</taxon>
        <taxon>Candidatus Megaera</taxon>
    </lineage>
</organism>
<keyword evidence="3" id="KW-1185">Reference proteome</keyword>
<keyword evidence="1" id="KW-0812">Transmembrane</keyword>
<evidence type="ECO:0000256" key="1">
    <source>
        <dbReference type="SAM" id="Phobius"/>
    </source>
</evidence>